<evidence type="ECO:0000313" key="7">
    <source>
        <dbReference type="Proteomes" id="UP000053392"/>
    </source>
</evidence>
<evidence type="ECO:0000256" key="4">
    <source>
        <dbReference type="ARBA" id="ARBA00023204"/>
    </source>
</evidence>
<protein>
    <submittedName>
        <fullName evidence="6">Unplaced genomic scaffold supercont1.20, whole genome shotgun sequence</fullName>
    </submittedName>
</protein>
<dbReference type="InterPro" id="IPR007232">
    <property type="entry name" value="Rad52_Rad59_Rad22"/>
</dbReference>
<feature type="compositionally biased region" description="Pro residues" evidence="5">
    <location>
        <begin position="212"/>
        <end position="222"/>
    </location>
</feature>
<dbReference type="HOGENOM" id="CLU_459277_0_0_1"/>
<dbReference type="GO" id="GO:0000724">
    <property type="term" value="P:double-strand break repair via homologous recombination"/>
    <property type="evidence" value="ECO:0007669"/>
    <property type="project" value="TreeGrafter"/>
</dbReference>
<evidence type="ECO:0000256" key="5">
    <source>
        <dbReference type="SAM" id="MobiDB-lite"/>
    </source>
</evidence>
<feature type="region of interest" description="Disordered" evidence="5">
    <location>
        <begin position="306"/>
        <end position="402"/>
    </location>
</feature>
<dbReference type="InterPro" id="IPR042525">
    <property type="entry name" value="Rad52_Rad59_Rad22_sf"/>
</dbReference>
<dbReference type="EMBL" id="KN847915">
    <property type="protein sequence ID" value="KIR37530.1"/>
    <property type="molecule type" value="Genomic_DNA"/>
</dbReference>
<gene>
    <name evidence="6" type="ORF">I313_06531</name>
</gene>
<dbReference type="GO" id="GO:0045002">
    <property type="term" value="P:double-strand break repair via single-strand annealing"/>
    <property type="evidence" value="ECO:0007669"/>
    <property type="project" value="TreeGrafter"/>
</dbReference>
<feature type="region of interest" description="Disordered" evidence="5">
    <location>
        <begin position="180"/>
        <end position="231"/>
    </location>
</feature>
<feature type="compositionally biased region" description="Polar residues" evidence="5">
    <location>
        <begin position="306"/>
        <end position="323"/>
    </location>
</feature>
<feature type="compositionally biased region" description="Polar residues" evidence="5">
    <location>
        <begin position="267"/>
        <end position="281"/>
    </location>
</feature>
<dbReference type="PANTHER" id="PTHR12132:SF1">
    <property type="entry name" value="DNA REPAIR PROTEIN RAD52 HOMOLOG"/>
    <property type="match status" value="1"/>
</dbReference>
<dbReference type="InterPro" id="IPR041247">
    <property type="entry name" value="Rad52_fam"/>
</dbReference>
<evidence type="ECO:0000313" key="6">
    <source>
        <dbReference type="EMBL" id="KIR37530.1"/>
    </source>
</evidence>
<comment type="similarity">
    <text evidence="1">Belongs to the RAD52 family.</text>
</comment>
<feature type="compositionally biased region" description="Polar residues" evidence="5">
    <location>
        <begin position="184"/>
        <end position="193"/>
    </location>
</feature>
<keyword evidence="7" id="KW-1185">Reference proteome</keyword>
<dbReference type="GO" id="GO:0006312">
    <property type="term" value="P:mitotic recombination"/>
    <property type="evidence" value="ECO:0007669"/>
    <property type="project" value="TreeGrafter"/>
</dbReference>
<feature type="region of interest" description="Disordered" evidence="5">
    <location>
        <begin position="465"/>
        <end position="519"/>
    </location>
</feature>
<dbReference type="Proteomes" id="UP000053392">
    <property type="component" value="Unassembled WGS sequence"/>
</dbReference>
<keyword evidence="3" id="KW-0233">DNA recombination</keyword>
<sequence length="519" mass="56472">MSVSAKLLEKYLEHQQTNFDLARNFSPPALSKRLAPIWAVRTFPSLHRYKALLLNGLKNGFIRSKLDWQGSLVQNISHRDRVQVDLPNYVVELANDVFGFNGWSTTVVSLTTDFAQKEAITDGTKRALRSFGNMLGNCLYDKDYTKEVVKMRVPPVRFNRDTLERRPEFLPTGVPAMPAAGPSYASSIPSHLNNGPRPQAPAPIQNNTLPPQNIPFQPPAAPATPLKSVNETQDEDVPIALDENFDPEFADFYGSDSIFAELDDQSIQAGPNFNNSNNTDPETPKPVPIPEQPAYQHRQRPNLANSISDNQITTPKPANQFNPPSKPAFHPQSGNDHVCASKGLPKPGPSHTPPIADNQNNQPGGPSSSAGSTSGSKTALPKPRPLGGFAFPGKQTPKESRAKAIASAFKQAGRTPQSPRIPSGGIDFVAKRATTKLMVEGARLGLEENCDIDPVADGFQGFASAKGLKRLPEEQRRSMSPTKEGSNPGLASNETRTALGELPVEDESSWSIKRPRTSK</sequence>
<keyword evidence="2" id="KW-0227">DNA damage</keyword>
<reference evidence="6 7" key="1">
    <citation type="submission" date="2015-01" db="EMBL/GenBank/DDBJ databases">
        <title>The Genome Sequence of Cryptococcus gattii Ram5.</title>
        <authorList>
            <consortium name="The Broad Institute Genomics Platform"/>
            <person name="Cuomo C."/>
            <person name="Litvintseva A."/>
            <person name="Chen Y."/>
            <person name="Heitman J."/>
            <person name="Sun S."/>
            <person name="Springer D."/>
            <person name="Dromer F."/>
            <person name="Young S."/>
            <person name="Zeng Q."/>
            <person name="Gargeya S."/>
            <person name="Abouelleil A."/>
            <person name="Alvarado L."/>
            <person name="Chapman S.B."/>
            <person name="Gainer-Dewar J."/>
            <person name="Goldberg J."/>
            <person name="Griggs A."/>
            <person name="Gujja S."/>
            <person name="Hansen M."/>
            <person name="Howarth C."/>
            <person name="Imamovic A."/>
            <person name="Larimer J."/>
            <person name="Murphy C."/>
            <person name="Naylor J."/>
            <person name="Pearson M."/>
            <person name="Priest M."/>
            <person name="Roberts A."/>
            <person name="Saif S."/>
            <person name="Shea T."/>
            <person name="Sykes S."/>
            <person name="Wortman J."/>
            <person name="Nusbaum C."/>
            <person name="Birren B."/>
        </authorList>
    </citation>
    <scope>NUCLEOTIDE SEQUENCE [LARGE SCALE GENOMIC DNA]</scope>
    <source>
        <strain evidence="6 7">Ram5</strain>
    </source>
</reference>
<dbReference type="PANTHER" id="PTHR12132">
    <property type="entry name" value="DNA REPAIR AND RECOMBINATION PROTEIN RAD52, RAD59"/>
    <property type="match status" value="1"/>
</dbReference>
<dbReference type="OrthoDB" id="206565at2759"/>
<dbReference type="SUPFAM" id="SSF54768">
    <property type="entry name" value="dsRNA-binding domain-like"/>
    <property type="match status" value="1"/>
</dbReference>
<evidence type="ECO:0000256" key="1">
    <source>
        <dbReference type="ARBA" id="ARBA00006638"/>
    </source>
</evidence>
<dbReference type="GO" id="GO:0005634">
    <property type="term" value="C:nucleus"/>
    <property type="evidence" value="ECO:0007669"/>
    <property type="project" value="TreeGrafter"/>
</dbReference>
<feature type="compositionally biased region" description="Low complexity" evidence="5">
    <location>
        <begin position="363"/>
        <end position="379"/>
    </location>
</feature>
<dbReference type="Pfam" id="PF04098">
    <property type="entry name" value="Rad52_Rad22"/>
    <property type="match status" value="1"/>
</dbReference>
<organism evidence="6 7">
    <name type="scientific">Cryptococcus deuterogattii Ram5</name>
    <dbReference type="NCBI Taxonomy" id="1296110"/>
    <lineage>
        <taxon>Eukaryota</taxon>
        <taxon>Fungi</taxon>
        <taxon>Dikarya</taxon>
        <taxon>Basidiomycota</taxon>
        <taxon>Agaricomycotina</taxon>
        <taxon>Tremellomycetes</taxon>
        <taxon>Tremellales</taxon>
        <taxon>Cryptococcaceae</taxon>
        <taxon>Cryptococcus</taxon>
        <taxon>Cryptococcus gattii species complex</taxon>
    </lineage>
</organism>
<feature type="region of interest" description="Disordered" evidence="5">
    <location>
        <begin position="267"/>
        <end position="293"/>
    </location>
</feature>
<feature type="compositionally biased region" description="Polar residues" evidence="5">
    <location>
        <begin position="478"/>
        <end position="496"/>
    </location>
</feature>
<name>A0A0D0UXQ9_9TREE</name>
<dbReference type="AlphaFoldDB" id="A0A0D0UXQ9"/>
<evidence type="ECO:0000256" key="2">
    <source>
        <dbReference type="ARBA" id="ARBA00022763"/>
    </source>
</evidence>
<evidence type="ECO:0000256" key="3">
    <source>
        <dbReference type="ARBA" id="ARBA00023172"/>
    </source>
</evidence>
<dbReference type="Gene3D" id="3.30.390.80">
    <property type="entry name" value="DNA repair protein Rad52/59/22"/>
    <property type="match status" value="2"/>
</dbReference>
<accession>A0A0D0UXQ9</accession>
<keyword evidence="4" id="KW-0234">DNA repair</keyword>
<proteinExistence type="inferred from homology"/>